<keyword evidence="1 3" id="KW-0597">Phosphoprotein</keyword>
<accession>A0A6J5GB07</accession>
<organism evidence="5 6">
    <name type="scientific">Paraburkholderia fynbosensis</name>
    <dbReference type="NCBI Taxonomy" id="1200993"/>
    <lineage>
        <taxon>Bacteria</taxon>
        <taxon>Pseudomonadati</taxon>
        <taxon>Pseudomonadota</taxon>
        <taxon>Betaproteobacteria</taxon>
        <taxon>Burkholderiales</taxon>
        <taxon>Burkholderiaceae</taxon>
        <taxon>Paraburkholderia</taxon>
    </lineage>
</organism>
<dbReference type="Gene3D" id="3.40.50.2300">
    <property type="match status" value="1"/>
</dbReference>
<dbReference type="InterPro" id="IPR011006">
    <property type="entry name" value="CheY-like_superfamily"/>
</dbReference>
<reference evidence="5 6" key="1">
    <citation type="submission" date="2020-04" db="EMBL/GenBank/DDBJ databases">
        <authorList>
            <person name="De Canck E."/>
        </authorList>
    </citation>
    <scope>NUCLEOTIDE SEQUENCE [LARGE SCALE GENOMIC DNA]</scope>
    <source>
        <strain evidence="5 6">LMG 27177</strain>
    </source>
</reference>
<evidence type="ECO:0000256" key="2">
    <source>
        <dbReference type="ARBA" id="ARBA00023012"/>
    </source>
</evidence>
<evidence type="ECO:0000256" key="1">
    <source>
        <dbReference type="ARBA" id="ARBA00022553"/>
    </source>
</evidence>
<evidence type="ECO:0000313" key="6">
    <source>
        <dbReference type="Proteomes" id="UP000494252"/>
    </source>
</evidence>
<keyword evidence="2" id="KW-0902">Two-component regulatory system</keyword>
<dbReference type="Pfam" id="PF00072">
    <property type="entry name" value="Response_reg"/>
    <property type="match status" value="1"/>
</dbReference>
<feature type="modified residue" description="4-aspartylphosphate" evidence="3">
    <location>
        <position position="52"/>
    </location>
</feature>
<dbReference type="SUPFAM" id="SSF52172">
    <property type="entry name" value="CheY-like"/>
    <property type="match status" value="1"/>
</dbReference>
<dbReference type="Proteomes" id="UP000494252">
    <property type="component" value="Unassembled WGS sequence"/>
</dbReference>
<dbReference type="EC" id="2.7.-.-" evidence="5"/>
<gene>
    <name evidence="5" type="primary">spo0F</name>
    <name evidence="5" type="ORF">LMG27177_03853</name>
</gene>
<evidence type="ECO:0000256" key="3">
    <source>
        <dbReference type="PROSITE-ProRule" id="PRU00169"/>
    </source>
</evidence>
<protein>
    <submittedName>
        <fullName evidence="5">Sporulation initiation phosphotransferase F</fullName>
        <ecNumber evidence="5">2.7.-.-</ecNumber>
    </submittedName>
</protein>
<evidence type="ECO:0000313" key="5">
    <source>
        <dbReference type="EMBL" id="CAB3795468.1"/>
    </source>
</evidence>
<keyword evidence="6" id="KW-1185">Reference proteome</keyword>
<name>A0A6J5GB07_9BURK</name>
<dbReference type="PANTHER" id="PTHR44591">
    <property type="entry name" value="STRESS RESPONSE REGULATOR PROTEIN 1"/>
    <property type="match status" value="1"/>
</dbReference>
<dbReference type="SMART" id="SM00448">
    <property type="entry name" value="REC"/>
    <property type="match status" value="1"/>
</dbReference>
<dbReference type="PROSITE" id="PS50110">
    <property type="entry name" value="RESPONSE_REGULATORY"/>
    <property type="match status" value="1"/>
</dbReference>
<dbReference type="EMBL" id="CADIKI010000011">
    <property type="protein sequence ID" value="CAB3795468.1"/>
    <property type="molecule type" value="Genomic_DNA"/>
</dbReference>
<feature type="domain" description="Response regulatory" evidence="4">
    <location>
        <begin position="3"/>
        <end position="115"/>
    </location>
</feature>
<dbReference type="InterPro" id="IPR050595">
    <property type="entry name" value="Bact_response_regulator"/>
</dbReference>
<dbReference type="GO" id="GO:0000160">
    <property type="term" value="P:phosphorelay signal transduction system"/>
    <property type="evidence" value="ECO:0007669"/>
    <property type="project" value="UniProtKB-KW"/>
</dbReference>
<dbReference type="InterPro" id="IPR001789">
    <property type="entry name" value="Sig_transdc_resp-reg_receiver"/>
</dbReference>
<proteinExistence type="predicted"/>
<keyword evidence="5" id="KW-0808">Transferase</keyword>
<dbReference type="AlphaFoldDB" id="A0A6J5GB07"/>
<dbReference type="GO" id="GO:0016740">
    <property type="term" value="F:transferase activity"/>
    <property type="evidence" value="ECO:0007669"/>
    <property type="project" value="UniProtKB-KW"/>
</dbReference>
<sequence>MTTILIVTGEADSVAVWNGVLRQDGYRVVSARNGLEGLVVARKEKPALIITDRSMPLMDGVEFRRHLKSKRALARIPLILASAEPIEPRELEIWDEIWLKPVSIETLRASVQRLLNASHEAV</sequence>
<dbReference type="PANTHER" id="PTHR44591:SF14">
    <property type="entry name" value="PROTEIN PILG"/>
    <property type="match status" value="1"/>
</dbReference>
<dbReference type="RefSeq" id="WP_175162016.1">
    <property type="nucleotide sequence ID" value="NZ_CADIKI010000011.1"/>
</dbReference>
<evidence type="ECO:0000259" key="4">
    <source>
        <dbReference type="PROSITE" id="PS50110"/>
    </source>
</evidence>